<gene>
    <name evidence="1" type="ORF">ALQ04_02442</name>
</gene>
<dbReference type="OrthoDB" id="7019158at2"/>
<accession>A0A3M4LWE5</accession>
<evidence type="ECO:0000313" key="2">
    <source>
        <dbReference type="Proteomes" id="UP000277236"/>
    </source>
</evidence>
<dbReference type="EMBL" id="RBRE01000045">
    <property type="protein sequence ID" value="RMQ45832.1"/>
    <property type="molecule type" value="Genomic_DNA"/>
</dbReference>
<organism evidence="1 2">
    <name type="scientific">Pseudomonas cichorii</name>
    <dbReference type="NCBI Taxonomy" id="36746"/>
    <lineage>
        <taxon>Bacteria</taxon>
        <taxon>Pseudomonadati</taxon>
        <taxon>Pseudomonadota</taxon>
        <taxon>Gammaproteobacteria</taxon>
        <taxon>Pseudomonadales</taxon>
        <taxon>Pseudomonadaceae</taxon>
        <taxon>Pseudomonas</taxon>
    </lineage>
</organism>
<protein>
    <submittedName>
        <fullName evidence="1">HrpV</fullName>
    </submittedName>
</protein>
<comment type="caution">
    <text evidence="1">The sequence shown here is derived from an EMBL/GenBank/DDBJ whole genome shotgun (WGS) entry which is preliminary data.</text>
</comment>
<dbReference type="Proteomes" id="UP000277236">
    <property type="component" value="Unassembled WGS sequence"/>
</dbReference>
<dbReference type="RefSeq" id="WP_122316179.1">
    <property type="nucleotide sequence ID" value="NZ_RBRE01000045.1"/>
</dbReference>
<reference evidence="1 2" key="1">
    <citation type="submission" date="2018-08" db="EMBL/GenBank/DDBJ databases">
        <title>Recombination of ecologically and evolutionarily significant loci maintains genetic cohesion in the Pseudomonas syringae species complex.</title>
        <authorList>
            <person name="Dillon M."/>
            <person name="Thakur S."/>
            <person name="Almeida R.N.D."/>
            <person name="Weir B.S."/>
            <person name="Guttman D.S."/>
        </authorList>
    </citation>
    <scope>NUCLEOTIDE SEQUENCE [LARGE SCALE GENOMIC DNA]</scope>
    <source>
        <strain evidence="1 2">ICMP 3353</strain>
    </source>
</reference>
<proteinExistence type="predicted"/>
<evidence type="ECO:0000313" key="1">
    <source>
        <dbReference type="EMBL" id="RMQ45832.1"/>
    </source>
</evidence>
<sequence>MTETILRSSDQQDFFVSIGEQQPSTWQWAPGIDFVYRRDSVGWGLALMIERQAQRPNLFSDTLKRRFENVESYDGYYICLDNEQRFVVWHELDRDYRRDDTLQSLLSEFLTLAGFKH</sequence>
<dbReference type="AlphaFoldDB" id="A0A3M4LWE5"/>
<name>A0A3M4LWE5_PSECI</name>